<dbReference type="SUPFAM" id="SSF48371">
    <property type="entry name" value="ARM repeat"/>
    <property type="match status" value="1"/>
</dbReference>
<dbReference type="Gene3D" id="1.25.10.10">
    <property type="entry name" value="Leucine-rich Repeat Variant"/>
    <property type="match status" value="1"/>
</dbReference>
<comment type="caution">
    <text evidence="2">The sequence shown here is derived from an EMBL/GenBank/DDBJ whole genome shotgun (WGS) entry which is preliminary data.</text>
</comment>
<reference evidence="2 3" key="1">
    <citation type="submission" date="2024-05" db="EMBL/GenBank/DDBJ databases">
        <title>Genome sequencing and assembly of Indian major carp, Cirrhinus mrigala (Hamilton, 1822).</title>
        <authorList>
            <person name="Mohindra V."/>
            <person name="Chowdhury L.M."/>
            <person name="Lal K."/>
            <person name="Jena J.K."/>
        </authorList>
    </citation>
    <scope>NUCLEOTIDE SEQUENCE [LARGE SCALE GENOMIC DNA]</scope>
    <source>
        <strain evidence="2">CM1030</strain>
        <tissue evidence="2">Blood</tissue>
    </source>
</reference>
<feature type="non-terminal residue" evidence="2">
    <location>
        <position position="1"/>
    </location>
</feature>
<proteinExistence type="predicted"/>
<sequence>EPTRSLSGLILKNNVKAHYQNFPNGVSDFIKNECLQNIGDSSPLIRATV</sequence>
<feature type="domain" description="Importin N-terminal" evidence="1">
    <location>
        <begin position="2"/>
        <end position="39"/>
    </location>
</feature>
<keyword evidence="3" id="KW-1185">Reference proteome</keyword>
<dbReference type="InterPro" id="IPR016024">
    <property type="entry name" value="ARM-type_fold"/>
</dbReference>
<accession>A0ABD0R434</accession>
<evidence type="ECO:0000313" key="2">
    <source>
        <dbReference type="EMBL" id="KAL0193259.1"/>
    </source>
</evidence>
<dbReference type="Proteomes" id="UP001529510">
    <property type="component" value="Unassembled WGS sequence"/>
</dbReference>
<evidence type="ECO:0000313" key="3">
    <source>
        <dbReference type="Proteomes" id="UP001529510"/>
    </source>
</evidence>
<dbReference type="Pfam" id="PF03810">
    <property type="entry name" value="IBN_N"/>
    <property type="match status" value="1"/>
</dbReference>
<protein>
    <recommendedName>
        <fullName evidence="1">Importin N-terminal domain-containing protein</fullName>
    </recommendedName>
</protein>
<dbReference type="InterPro" id="IPR011989">
    <property type="entry name" value="ARM-like"/>
</dbReference>
<name>A0ABD0R434_CIRMR</name>
<dbReference type="AlphaFoldDB" id="A0ABD0R434"/>
<evidence type="ECO:0000259" key="1">
    <source>
        <dbReference type="Pfam" id="PF03810"/>
    </source>
</evidence>
<dbReference type="EMBL" id="JAMKFB020000005">
    <property type="protein sequence ID" value="KAL0193259.1"/>
    <property type="molecule type" value="Genomic_DNA"/>
</dbReference>
<dbReference type="InterPro" id="IPR001494">
    <property type="entry name" value="Importin-beta_N"/>
</dbReference>
<organism evidence="2 3">
    <name type="scientific">Cirrhinus mrigala</name>
    <name type="common">Mrigala</name>
    <dbReference type="NCBI Taxonomy" id="683832"/>
    <lineage>
        <taxon>Eukaryota</taxon>
        <taxon>Metazoa</taxon>
        <taxon>Chordata</taxon>
        <taxon>Craniata</taxon>
        <taxon>Vertebrata</taxon>
        <taxon>Euteleostomi</taxon>
        <taxon>Actinopterygii</taxon>
        <taxon>Neopterygii</taxon>
        <taxon>Teleostei</taxon>
        <taxon>Ostariophysi</taxon>
        <taxon>Cypriniformes</taxon>
        <taxon>Cyprinidae</taxon>
        <taxon>Labeoninae</taxon>
        <taxon>Labeonini</taxon>
        <taxon>Cirrhinus</taxon>
    </lineage>
</organism>
<gene>
    <name evidence="2" type="ORF">M9458_011555</name>
</gene>
<feature type="non-terminal residue" evidence="2">
    <location>
        <position position="49"/>
    </location>
</feature>